<organism evidence="3 4">
    <name type="scientific">Curvibacter cyanobacteriorum</name>
    <dbReference type="NCBI Taxonomy" id="3026422"/>
    <lineage>
        <taxon>Bacteria</taxon>
        <taxon>Pseudomonadati</taxon>
        <taxon>Pseudomonadota</taxon>
        <taxon>Betaproteobacteria</taxon>
        <taxon>Burkholderiales</taxon>
        <taxon>Comamonadaceae</taxon>
        <taxon>Curvibacter</taxon>
    </lineage>
</organism>
<accession>A0ABT5N0W3</accession>
<dbReference type="EMBL" id="JAQSIP010000007">
    <property type="protein sequence ID" value="MDD0839955.1"/>
    <property type="molecule type" value="Genomic_DNA"/>
</dbReference>
<dbReference type="InterPro" id="IPR006311">
    <property type="entry name" value="TAT_signal"/>
</dbReference>
<dbReference type="Proteomes" id="UP001528673">
    <property type="component" value="Unassembled WGS sequence"/>
</dbReference>
<feature type="region of interest" description="Disordered" evidence="2">
    <location>
        <begin position="1"/>
        <end position="21"/>
    </location>
</feature>
<proteinExistence type="inferred from homology"/>
<dbReference type="PIRSF" id="PIRSF017082">
    <property type="entry name" value="YflP"/>
    <property type="match status" value="1"/>
</dbReference>
<dbReference type="Gene3D" id="3.40.190.10">
    <property type="entry name" value="Periplasmic binding protein-like II"/>
    <property type="match status" value="1"/>
</dbReference>
<evidence type="ECO:0000256" key="1">
    <source>
        <dbReference type="ARBA" id="ARBA00006987"/>
    </source>
</evidence>
<dbReference type="RefSeq" id="WP_273952634.1">
    <property type="nucleotide sequence ID" value="NZ_JAQSIP010000007.1"/>
</dbReference>
<sequence>MPSLFPRPLGERASELQAPVHSPRRRALQALGAFGASAWLGAAQAQAPLEGGALKIVVPYPPGGSSDRAARLITDALSQRLGVPVIVENRVGAGGRLAAQQLHRDTSGQNQILLANPATMVVAPLVFKDNGYDPERDYQPLSQVTRYAFGVAVGAGVPVREFSHLRAWMQVNQAQVSAGVPATGSLPHFFVLMLSEQLGLKMPVVGYRGSAPLLNDLMGGHVPIAVDTLDTLEPLHKSGKLRILAVSSEQRAASLPGVPTFRDVGLKLSAEGWNVLYAPSQLPAERARRIAQAITEVMADKAMQARFAAADMVPVSSGPDATRRMLSAFQAQWAPVVRQSGFQP</sequence>
<dbReference type="InterPro" id="IPR005064">
    <property type="entry name" value="BUG"/>
</dbReference>
<dbReference type="Gene3D" id="3.40.190.150">
    <property type="entry name" value="Bordetella uptake gene, domain 1"/>
    <property type="match status" value="1"/>
</dbReference>
<gene>
    <name evidence="3" type="ORF">PSQ40_15330</name>
</gene>
<evidence type="ECO:0000313" key="3">
    <source>
        <dbReference type="EMBL" id="MDD0839955.1"/>
    </source>
</evidence>
<protein>
    <submittedName>
        <fullName evidence="3">Tripartite tricarboxylate transporter substrate-binding protein</fullName>
    </submittedName>
</protein>
<evidence type="ECO:0000256" key="2">
    <source>
        <dbReference type="SAM" id="MobiDB-lite"/>
    </source>
</evidence>
<comment type="caution">
    <text evidence="3">The sequence shown here is derived from an EMBL/GenBank/DDBJ whole genome shotgun (WGS) entry which is preliminary data.</text>
</comment>
<dbReference type="PANTHER" id="PTHR42928:SF5">
    <property type="entry name" value="BLR1237 PROTEIN"/>
    <property type="match status" value="1"/>
</dbReference>
<evidence type="ECO:0000313" key="4">
    <source>
        <dbReference type="Proteomes" id="UP001528673"/>
    </source>
</evidence>
<keyword evidence="4" id="KW-1185">Reference proteome</keyword>
<comment type="similarity">
    <text evidence="1">Belongs to the UPF0065 (bug) family.</text>
</comment>
<dbReference type="Pfam" id="PF03401">
    <property type="entry name" value="TctC"/>
    <property type="match status" value="1"/>
</dbReference>
<reference evidence="3 4" key="1">
    <citation type="submission" date="2023-02" db="EMBL/GenBank/DDBJ databases">
        <title>Bacterial whole genomic sequence of Curvibacter sp. HBC61.</title>
        <authorList>
            <person name="Le V."/>
            <person name="Ko S.-R."/>
            <person name="Ahn C.-Y."/>
            <person name="Oh H.-M."/>
        </authorList>
    </citation>
    <scope>NUCLEOTIDE SEQUENCE [LARGE SCALE GENOMIC DNA]</scope>
    <source>
        <strain evidence="3 4">HBC61</strain>
    </source>
</reference>
<name>A0ABT5N0W3_9BURK</name>
<dbReference type="PROSITE" id="PS51318">
    <property type="entry name" value="TAT"/>
    <property type="match status" value="1"/>
</dbReference>
<dbReference type="InterPro" id="IPR042100">
    <property type="entry name" value="Bug_dom1"/>
</dbReference>
<dbReference type="PANTHER" id="PTHR42928">
    <property type="entry name" value="TRICARBOXYLATE-BINDING PROTEIN"/>
    <property type="match status" value="1"/>
</dbReference>
<dbReference type="SUPFAM" id="SSF53850">
    <property type="entry name" value="Periplasmic binding protein-like II"/>
    <property type="match status" value="1"/>
</dbReference>